<dbReference type="InterPro" id="IPR015424">
    <property type="entry name" value="PyrdxlP-dep_Trfase"/>
</dbReference>
<keyword evidence="6" id="KW-1185">Reference proteome</keyword>
<dbReference type="PROSITE" id="PS00868">
    <property type="entry name" value="CYS_MET_METAB_PP"/>
    <property type="match status" value="1"/>
</dbReference>
<dbReference type="GO" id="GO:0018826">
    <property type="term" value="F:methionine gamma-lyase activity"/>
    <property type="evidence" value="ECO:0007669"/>
    <property type="project" value="UniProtKB-EC"/>
</dbReference>
<dbReference type="EMBL" id="CP101637">
    <property type="protein sequence ID" value="WMT81047.1"/>
    <property type="molecule type" value="Genomic_DNA"/>
</dbReference>
<dbReference type="Pfam" id="PF01053">
    <property type="entry name" value="Cys_Met_Meta_PP"/>
    <property type="match status" value="1"/>
</dbReference>
<evidence type="ECO:0000256" key="4">
    <source>
        <dbReference type="RuleBase" id="RU362118"/>
    </source>
</evidence>
<dbReference type="PANTHER" id="PTHR11808">
    <property type="entry name" value="TRANS-SULFURATION ENZYME FAMILY MEMBER"/>
    <property type="match status" value="1"/>
</dbReference>
<protein>
    <submittedName>
        <fullName evidence="5">L-methionine gamma-lyase</fullName>
        <ecNumber evidence="5">4.4.1.11</ecNumber>
    </submittedName>
</protein>
<dbReference type="EC" id="4.4.1.11" evidence="5"/>
<dbReference type="Gene3D" id="3.90.1150.10">
    <property type="entry name" value="Aspartate Aminotransferase, domain 1"/>
    <property type="match status" value="1"/>
</dbReference>
<evidence type="ECO:0000313" key="6">
    <source>
        <dbReference type="Proteomes" id="UP001235030"/>
    </source>
</evidence>
<proteinExistence type="inferred from homology"/>
<dbReference type="InterPro" id="IPR015422">
    <property type="entry name" value="PyrdxlP-dep_Trfase_small"/>
</dbReference>
<dbReference type="RefSeq" id="WP_228103237.1">
    <property type="nucleotide sequence ID" value="NZ_CP101637.1"/>
</dbReference>
<dbReference type="PANTHER" id="PTHR11808:SF80">
    <property type="entry name" value="CYSTATHIONINE GAMMA-LYASE"/>
    <property type="match status" value="1"/>
</dbReference>
<comment type="cofactor">
    <cofactor evidence="1 4">
        <name>pyridoxal 5'-phosphate</name>
        <dbReference type="ChEBI" id="CHEBI:597326"/>
    </cofactor>
</comment>
<dbReference type="InterPro" id="IPR054542">
    <property type="entry name" value="Cys_met_metab_PP"/>
</dbReference>
<sequence>MSEKSFSTKVIHAGEVEFTKKALSGVSVPKVPPIFMSSVFSFDDVPSLDAVYDGTAEGYVYSRMSNPTTEGVCEILAAAEGCDDAIVFSSGMAAIINAIIGNVKTGDHIISSPVLYGGVYDYLQNEITRFGVEVTFVDFLKEDIEKYIKPNTNVIYTETISNPLMEVMDIPNISEIAHKHNCKLIVDNTFATAALAKPLFLGADIVVYSATKFLGGHSDIIGGAIISNRENINELRRFSTLYGATMSPFDAWLLARSLRTLEMRIAKHSANAVKVAEFFENHPKVENVYYPGLKSSSYYELGQKLFIDGRCGGMISVDFAGGEKAASDFIANCDSIKFIPSLAGVSTTISYPAKTSHRAYSKEEMESVGISMGQLRFSIGLEEANDIIAEFSAALDKL</sequence>
<evidence type="ECO:0000256" key="1">
    <source>
        <dbReference type="ARBA" id="ARBA00001933"/>
    </source>
</evidence>
<evidence type="ECO:0000313" key="5">
    <source>
        <dbReference type="EMBL" id="WMT81047.1"/>
    </source>
</evidence>
<gene>
    <name evidence="5" type="primary">megL</name>
    <name evidence="5" type="ORF">TEMA_13790</name>
</gene>
<keyword evidence="5" id="KW-0456">Lyase</keyword>
<dbReference type="PIRSF" id="PIRSF001434">
    <property type="entry name" value="CGS"/>
    <property type="match status" value="1"/>
</dbReference>
<dbReference type="SUPFAM" id="SSF53383">
    <property type="entry name" value="PLP-dependent transferases"/>
    <property type="match status" value="1"/>
</dbReference>
<evidence type="ECO:0000256" key="3">
    <source>
        <dbReference type="ARBA" id="ARBA00022898"/>
    </source>
</evidence>
<comment type="similarity">
    <text evidence="2 4">Belongs to the trans-sulfuration enzymes family.</text>
</comment>
<dbReference type="InterPro" id="IPR015421">
    <property type="entry name" value="PyrdxlP-dep_Trfase_major"/>
</dbReference>
<keyword evidence="3 4" id="KW-0663">Pyridoxal phosphate</keyword>
<name>A0ABY9PZG6_9FIRM</name>
<accession>A0ABY9PZG6</accession>
<dbReference type="Proteomes" id="UP001235030">
    <property type="component" value="Chromosome"/>
</dbReference>
<dbReference type="Gene3D" id="3.40.640.10">
    <property type="entry name" value="Type I PLP-dependent aspartate aminotransferase-like (Major domain)"/>
    <property type="match status" value="1"/>
</dbReference>
<evidence type="ECO:0000256" key="2">
    <source>
        <dbReference type="ARBA" id="ARBA00009077"/>
    </source>
</evidence>
<organism evidence="5 6">
    <name type="scientific">Terrisporobacter mayombei</name>
    <dbReference type="NCBI Taxonomy" id="1541"/>
    <lineage>
        <taxon>Bacteria</taxon>
        <taxon>Bacillati</taxon>
        <taxon>Bacillota</taxon>
        <taxon>Clostridia</taxon>
        <taxon>Peptostreptococcales</taxon>
        <taxon>Peptostreptococcaceae</taxon>
        <taxon>Terrisporobacter</taxon>
    </lineage>
</organism>
<dbReference type="CDD" id="cd00614">
    <property type="entry name" value="CGS_like"/>
    <property type="match status" value="1"/>
</dbReference>
<reference evidence="5 6" key="1">
    <citation type="submission" date="2022-07" db="EMBL/GenBank/DDBJ databases">
        <title>Genome sequence of Terrisporobacter mayombei DSM6539.</title>
        <authorList>
            <person name="Boeer T."/>
            <person name="Bengelsdorf F.R."/>
            <person name="Daniel R."/>
            <person name="Poehlein A."/>
        </authorList>
    </citation>
    <scope>NUCLEOTIDE SEQUENCE [LARGE SCALE GENOMIC DNA]</scope>
    <source>
        <strain evidence="5 6">DSM 6539</strain>
    </source>
</reference>
<dbReference type="InterPro" id="IPR000277">
    <property type="entry name" value="Cys/Met-Metab_PyrdxlP-dep_enz"/>
</dbReference>